<dbReference type="Proteomes" id="UP000596092">
    <property type="component" value="Chromosome"/>
</dbReference>
<dbReference type="CDD" id="cd04875">
    <property type="entry name" value="ACT_F4HF-DF"/>
    <property type="match status" value="1"/>
</dbReference>
<dbReference type="SUPFAM" id="SSF55021">
    <property type="entry name" value="ACT-like"/>
    <property type="match status" value="1"/>
</dbReference>
<comment type="function">
    <text evidence="3">Catalyzes the hydrolysis of 10-formyltetrahydrofolate (formyl-FH4) to formate and tetrahydrofolate (FH4).</text>
</comment>
<protein>
    <recommendedName>
        <fullName evidence="3 4">Formyltetrahydrofolate deformylase</fullName>
        <ecNumber evidence="3 4">3.5.1.10</ecNumber>
    </recommendedName>
    <alternativeName>
        <fullName evidence="3">Formyl-FH(4) hydrolase</fullName>
    </alternativeName>
</protein>
<accession>A0A7T5VC85</accession>
<dbReference type="UniPathway" id="UPA00074">
    <property type="reaction ID" value="UER00170"/>
</dbReference>
<dbReference type="AlphaFoldDB" id="A0A7T5VC85"/>
<dbReference type="HAMAP" id="MF_01927">
    <property type="entry name" value="PurU"/>
    <property type="match status" value="1"/>
</dbReference>
<evidence type="ECO:0000256" key="3">
    <source>
        <dbReference type="HAMAP-Rule" id="MF_01927"/>
    </source>
</evidence>
<keyword evidence="1 3" id="KW-0554">One-carbon metabolism</keyword>
<comment type="similarity">
    <text evidence="3">Belongs to the PurU family.</text>
</comment>
<dbReference type="Gene3D" id="3.40.50.170">
    <property type="entry name" value="Formyl transferase, N-terminal domain"/>
    <property type="match status" value="1"/>
</dbReference>
<evidence type="ECO:0000256" key="1">
    <source>
        <dbReference type="ARBA" id="ARBA00022563"/>
    </source>
</evidence>
<dbReference type="EMBL" id="CP054140">
    <property type="protein sequence ID" value="QQG65139.1"/>
    <property type="molecule type" value="Genomic_DNA"/>
</dbReference>
<evidence type="ECO:0000256" key="4">
    <source>
        <dbReference type="NCBIfam" id="TIGR00655"/>
    </source>
</evidence>
<name>A0A7T5VC85_9BACT</name>
<dbReference type="KEGG" id="dog:HP555_04270"/>
<dbReference type="GO" id="GO:0006730">
    <property type="term" value="P:one-carbon metabolic process"/>
    <property type="evidence" value="ECO:0007669"/>
    <property type="project" value="UniProtKB-KW"/>
</dbReference>
<comment type="pathway">
    <text evidence="3">Purine metabolism; IMP biosynthesis via de novo pathway; formate from 10-formyl-5,6,7,8-tetrahydrofolate: step 1/1.</text>
</comment>
<dbReference type="Pfam" id="PF01842">
    <property type="entry name" value="ACT"/>
    <property type="match status" value="1"/>
</dbReference>
<evidence type="ECO:0000259" key="5">
    <source>
        <dbReference type="PROSITE" id="PS51671"/>
    </source>
</evidence>
<gene>
    <name evidence="3 6" type="primary">purU</name>
    <name evidence="6" type="ORF">HP555_04270</name>
</gene>
<dbReference type="NCBIfam" id="NF004684">
    <property type="entry name" value="PRK06027.1"/>
    <property type="match status" value="1"/>
</dbReference>
<dbReference type="NCBIfam" id="TIGR00655">
    <property type="entry name" value="PurU"/>
    <property type="match status" value="1"/>
</dbReference>
<feature type="domain" description="ACT" evidence="5">
    <location>
        <begin position="14"/>
        <end position="101"/>
    </location>
</feature>
<dbReference type="PIRSF" id="PIRSF036480">
    <property type="entry name" value="FormyFH4_hydr"/>
    <property type="match status" value="1"/>
</dbReference>
<dbReference type="PROSITE" id="PS51671">
    <property type="entry name" value="ACT"/>
    <property type="match status" value="1"/>
</dbReference>
<evidence type="ECO:0000313" key="6">
    <source>
        <dbReference type="EMBL" id="QQG65139.1"/>
    </source>
</evidence>
<feature type="active site" evidence="3">
    <location>
        <position position="237"/>
    </location>
</feature>
<keyword evidence="2 3" id="KW-0378">Hydrolase</keyword>
<dbReference type="RefSeq" id="WP_199263956.1">
    <property type="nucleotide sequence ID" value="NZ_CP054140.1"/>
</dbReference>
<dbReference type="GO" id="GO:0006189">
    <property type="term" value="P:'de novo' IMP biosynthetic process"/>
    <property type="evidence" value="ECO:0007669"/>
    <property type="project" value="UniProtKB-UniRule"/>
</dbReference>
<evidence type="ECO:0000313" key="7">
    <source>
        <dbReference type="Proteomes" id="UP000596092"/>
    </source>
</evidence>
<keyword evidence="7" id="KW-1185">Reference proteome</keyword>
<dbReference type="InterPro" id="IPR041729">
    <property type="entry name" value="Formyl-FH4-Hydrolase_C"/>
</dbReference>
<dbReference type="PANTHER" id="PTHR42706">
    <property type="entry name" value="FORMYLTETRAHYDROFOLATE DEFORMYLASE"/>
    <property type="match status" value="1"/>
</dbReference>
<dbReference type="InterPro" id="IPR002376">
    <property type="entry name" value="Formyl_transf_N"/>
</dbReference>
<dbReference type="CDD" id="cd08648">
    <property type="entry name" value="FMT_core_Formyl-FH4-Hydrolase_C"/>
    <property type="match status" value="1"/>
</dbReference>
<dbReference type="Pfam" id="PF00551">
    <property type="entry name" value="Formyl_trans_N"/>
    <property type="match status" value="1"/>
</dbReference>
<dbReference type="PANTHER" id="PTHR42706:SF1">
    <property type="entry name" value="FORMYLTETRAHYDROFOLATE DEFORMYLASE 2, MITOCHONDRIAL"/>
    <property type="match status" value="1"/>
</dbReference>
<comment type="catalytic activity">
    <reaction evidence="3">
        <text>(6R)-10-formyltetrahydrofolate + H2O = (6S)-5,6,7,8-tetrahydrofolate + formate + H(+)</text>
        <dbReference type="Rhea" id="RHEA:19833"/>
        <dbReference type="ChEBI" id="CHEBI:15377"/>
        <dbReference type="ChEBI" id="CHEBI:15378"/>
        <dbReference type="ChEBI" id="CHEBI:15740"/>
        <dbReference type="ChEBI" id="CHEBI:57453"/>
        <dbReference type="ChEBI" id="CHEBI:195366"/>
        <dbReference type="EC" id="3.5.1.10"/>
    </reaction>
</comment>
<dbReference type="InterPro" id="IPR045865">
    <property type="entry name" value="ACT-like_dom_sf"/>
</dbReference>
<dbReference type="InterPro" id="IPR036477">
    <property type="entry name" value="Formyl_transf_N_sf"/>
</dbReference>
<proteinExistence type="inferred from homology"/>
<dbReference type="EC" id="3.5.1.10" evidence="3 4"/>
<dbReference type="Gene3D" id="3.30.70.260">
    <property type="match status" value="1"/>
</dbReference>
<organism evidence="6 7">
    <name type="scientific">Desulfobulbus oligotrophicus</name>
    <dbReference type="NCBI Taxonomy" id="1909699"/>
    <lineage>
        <taxon>Bacteria</taxon>
        <taxon>Pseudomonadati</taxon>
        <taxon>Thermodesulfobacteriota</taxon>
        <taxon>Desulfobulbia</taxon>
        <taxon>Desulfobulbales</taxon>
        <taxon>Desulfobulbaceae</taxon>
        <taxon>Desulfobulbus</taxon>
    </lineage>
</organism>
<dbReference type="GO" id="GO:0008864">
    <property type="term" value="F:formyltetrahydrofolate deformylase activity"/>
    <property type="evidence" value="ECO:0007669"/>
    <property type="project" value="UniProtKB-UniRule"/>
</dbReference>
<dbReference type="SUPFAM" id="SSF53328">
    <property type="entry name" value="Formyltransferase"/>
    <property type="match status" value="1"/>
</dbReference>
<dbReference type="InterPro" id="IPR002912">
    <property type="entry name" value="ACT_dom"/>
</dbReference>
<dbReference type="PRINTS" id="PR01575">
    <property type="entry name" value="FFH4HYDRLASE"/>
</dbReference>
<keyword evidence="3" id="KW-0658">Purine biosynthesis</keyword>
<sequence length="293" mass="34304">MSAIHSSHLPASAILLIHCPDSKGIIATVSEFIYQNNGNITNLDQHVDLEREVFFMRIEWELDNFIIPNEKIGEYFDTLIAKRFQMQWQLHFSHEVPRMALFVSKQPHCLYDILARWKSQEIEVEIPLIISNHPDLETVARQFDIDFHLFIINGENKREQEQEQLALLAKHRIEFIVLARYMQILSEEFISHYRNRIINIHHSFLPAFPGAKPYHSAFERGVKVIGATSHYVTRELDAGPIIAQDIIRVSHADSVEDLIRKGRDLEKVILSRSIWHHLQRQILVYQNRTLVFS</sequence>
<dbReference type="InterPro" id="IPR004810">
    <property type="entry name" value="PurU"/>
</dbReference>
<reference evidence="6 7" key="1">
    <citation type="submission" date="2020-05" db="EMBL/GenBank/DDBJ databases">
        <title>Complete genome of Desulfobulbus oligotrophicus.</title>
        <authorList>
            <person name="Podar M."/>
        </authorList>
    </citation>
    <scope>NUCLEOTIDE SEQUENCE [LARGE SCALE GENOMIC DNA]</scope>
    <source>
        <strain evidence="6 7">Prop6</strain>
    </source>
</reference>
<dbReference type="InterPro" id="IPR044074">
    <property type="entry name" value="PurU_ACT"/>
</dbReference>
<evidence type="ECO:0000256" key="2">
    <source>
        <dbReference type="ARBA" id="ARBA00022801"/>
    </source>
</evidence>